<dbReference type="PANTHER" id="PTHR21377">
    <property type="entry name" value="PROTEIN FAM210B, MITOCHONDRIAL"/>
    <property type="match status" value="1"/>
</dbReference>
<reference evidence="4" key="1">
    <citation type="submission" date="2023-05" db="EMBL/GenBank/DDBJ databases">
        <authorList>
            <person name="Stuckert A."/>
        </authorList>
    </citation>
    <scope>NUCLEOTIDE SEQUENCE</scope>
</reference>
<dbReference type="Pfam" id="PF06916">
    <property type="entry name" value="FAM210A-B_dom"/>
    <property type="match status" value="1"/>
</dbReference>
<dbReference type="InterPro" id="IPR045866">
    <property type="entry name" value="FAM210A/B-like"/>
</dbReference>
<evidence type="ECO:0000313" key="4">
    <source>
        <dbReference type="EMBL" id="CAI9565235.1"/>
    </source>
</evidence>
<keyword evidence="2" id="KW-0812">Transmembrane</keyword>
<organism evidence="4 5">
    <name type="scientific">Staurois parvus</name>
    <dbReference type="NCBI Taxonomy" id="386267"/>
    <lineage>
        <taxon>Eukaryota</taxon>
        <taxon>Metazoa</taxon>
        <taxon>Chordata</taxon>
        <taxon>Craniata</taxon>
        <taxon>Vertebrata</taxon>
        <taxon>Euteleostomi</taxon>
        <taxon>Amphibia</taxon>
        <taxon>Batrachia</taxon>
        <taxon>Anura</taxon>
        <taxon>Neobatrachia</taxon>
        <taxon>Ranoidea</taxon>
        <taxon>Ranidae</taxon>
        <taxon>Staurois</taxon>
    </lineage>
</organism>
<evidence type="ECO:0000313" key="5">
    <source>
        <dbReference type="Proteomes" id="UP001162483"/>
    </source>
</evidence>
<name>A0ABN9CYF3_9NEOB</name>
<feature type="compositionally biased region" description="Polar residues" evidence="1">
    <location>
        <begin position="43"/>
        <end position="61"/>
    </location>
</feature>
<protein>
    <recommendedName>
        <fullName evidence="3">DUF1279 domain-containing protein</fullName>
    </recommendedName>
</protein>
<dbReference type="Proteomes" id="UP001162483">
    <property type="component" value="Unassembled WGS sequence"/>
</dbReference>
<keyword evidence="2" id="KW-1133">Transmembrane helix</keyword>
<evidence type="ECO:0000259" key="3">
    <source>
        <dbReference type="Pfam" id="PF06916"/>
    </source>
</evidence>
<gene>
    <name evidence="4" type="ORF">SPARVUS_LOCUS6031270</name>
</gene>
<feature type="region of interest" description="Disordered" evidence="1">
    <location>
        <begin position="35"/>
        <end position="84"/>
    </location>
</feature>
<dbReference type="InterPro" id="IPR009688">
    <property type="entry name" value="FAM210A/B-like_dom"/>
</dbReference>
<feature type="domain" description="DUF1279" evidence="3">
    <location>
        <begin position="85"/>
        <end position="127"/>
    </location>
</feature>
<accession>A0ABN9CYF3</accession>
<evidence type="ECO:0000256" key="2">
    <source>
        <dbReference type="SAM" id="Phobius"/>
    </source>
</evidence>
<sequence>MSALLLIPVRTCRGWALRCSRVLCVGGGRMQCVGKVGDMRPTPENSAYTGRSPARLSSQGPTEPATKETSGAAADGGGEKPSKTQQLKRIFKEYGGVAVAFHVGISLVSLGIFYGLVSSGLDVPARSSLKSASVKLWSNPRWRRERVPSCWRTPSINCSLRCGSASPWCPSLSWSGTSGEPDSSSRLPLVLSGVPTRTRLLRLLPRGPGTWRCP</sequence>
<keyword evidence="2" id="KW-0472">Membrane</keyword>
<keyword evidence="5" id="KW-1185">Reference proteome</keyword>
<proteinExistence type="predicted"/>
<comment type="caution">
    <text evidence="4">The sequence shown here is derived from an EMBL/GenBank/DDBJ whole genome shotgun (WGS) entry which is preliminary data.</text>
</comment>
<dbReference type="EMBL" id="CATNWA010013466">
    <property type="protein sequence ID" value="CAI9565235.1"/>
    <property type="molecule type" value="Genomic_DNA"/>
</dbReference>
<evidence type="ECO:0000256" key="1">
    <source>
        <dbReference type="SAM" id="MobiDB-lite"/>
    </source>
</evidence>
<feature type="transmembrane region" description="Helical" evidence="2">
    <location>
        <begin position="94"/>
        <end position="117"/>
    </location>
</feature>
<dbReference type="PANTHER" id="PTHR21377:SF0">
    <property type="entry name" value="PROTEIN FAM210B, MITOCHONDRIAL"/>
    <property type="match status" value="1"/>
</dbReference>